<comment type="similarity">
    <text evidence="2">Belongs to the Nudix hydrolase family.</text>
</comment>
<comment type="caution">
    <text evidence="4">The sequence shown here is derived from an EMBL/GenBank/DDBJ whole genome shotgun (WGS) entry which is preliminary data.</text>
</comment>
<dbReference type="InterPro" id="IPR020476">
    <property type="entry name" value="Nudix_hydrolase"/>
</dbReference>
<dbReference type="PROSITE" id="PS00893">
    <property type="entry name" value="NUDIX_BOX"/>
    <property type="match status" value="1"/>
</dbReference>
<evidence type="ECO:0000259" key="3">
    <source>
        <dbReference type="PROSITE" id="PS51462"/>
    </source>
</evidence>
<dbReference type="InterPro" id="IPR015797">
    <property type="entry name" value="NUDIX_hydrolase-like_dom_sf"/>
</dbReference>
<name>A0A839TJV6_9BACL</name>
<dbReference type="InterPro" id="IPR020084">
    <property type="entry name" value="NUDIX_hydrolase_CS"/>
</dbReference>
<dbReference type="PRINTS" id="PR00502">
    <property type="entry name" value="NUDIXFAMILY"/>
</dbReference>
<evidence type="ECO:0000313" key="4">
    <source>
        <dbReference type="EMBL" id="MBB3127064.1"/>
    </source>
</evidence>
<dbReference type="PROSITE" id="PS51462">
    <property type="entry name" value="NUDIX"/>
    <property type="match status" value="1"/>
</dbReference>
<dbReference type="Proteomes" id="UP000517523">
    <property type="component" value="Unassembled WGS sequence"/>
</dbReference>
<evidence type="ECO:0000313" key="5">
    <source>
        <dbReference type="Proteomes" id="UP000517523"/>
    </source>
</evidence>
<accession>A0A839TJV6</accession>
<dbReference type="GO" id="GO:0016787">
    <property type="term" value="F:hydrolase activity"/>
    <property type="evidence" value="ECO:0007669"/>
    <property type="project" value="UniProtKB-KW"/>
</dbReference>
<proteinExistence type="inferred from homology"/>
<organism evidence="4 5">
    <name type="scientific">Paenibacillus rhizosphaerae</name>
    <dbReference type="NCBI Taxonomy" id="297318"/>
    <lineage>
        <taxon>Bacteria</taxon>
        <taxon>Bacillati</taxon>
        <taxon>Bacillota</taxon>
        <taxon>Bacilli</taxon>
        <taxon>Bacillales</taxon>
        <taxon>Paenibacillaceae</taxon>
        <taxon>Paenibacillus</taxon>
    </lineage>
</organism>
<protein>
    <submittedName>
        <fullName evidence="4">8-oxo-dGTP pyrophosphatase MutT (NUDIX family)</fullName>
    </submittedName>
</protein>
<evidence type="ECO:0000256" key="1">
    <source>
        <dbReference type="ARBA" id="ARBA00022801"/>
    </source>
</evidence>
<dbReference type="InterPro" id="IPR000086">
    <property type="entry name" value="NUDIX_hydrolase_dom"/>
</dbReference>
<dbReference type="Gene3D" id="3.90.79.10">
    <property type="entry name" value="Nucleoside Triphosphate Pyrophosphohydrolase"/>
    <property type="match status" value="1"/>
</dbReference>
<dbReference type="Pfam" id="PF00293">
    <property type="entry name" value="NUDIX"/>
    <property type="match status" value="1"/>
</dbReference>
<dbReference type="AlphaFoldDB" id="A0A839TJV6"/>
<sequence length="150" mass="17518">MKANKPLKRKSFGFIVQTDQMERKKLLVYSNEPGVQFRLPGGNIDPGEAAEEALYREMLEESGLTNLLMANNLGVQYYYKAFIDSNVERHDFLVIPDRKLPEKWEYIGTGDGGDQGSRFKYQWVTKDEIHLIDEEFRRDIIKSYLEELFS</sequence>
<dbReference type="SUPFAM" id="SSF55811">
    <property type="entry name" value="Nudix"/>
    <property type="match status" value="1"/>
</dbReference>
<evidence type="ECO:0000256" key="2">
    <source>
        <dbReference type="RuleBase" id="RU003476"/>
    </source>
</evidence>
<gene>
    <name evidence="4" type="ORF">FHS19_001718</name>
</gene>
<reference evidence="4 5" key="1">
    <citation type="submission" date="2020-08" db="EMBL/GenBank/DDBJ databases">
        <title>Genomic Encyclopedia of Type Strains, Phase III (KMG-III): the genomes of soil and plant-associated and newly described type strains.</title>
        <authorList>
            <person name="Whitman W."/>
        </authorList>
    </citation>
    <scope>NUCLEOTIDE SEQUENCE [LARGE SCALE GENOMIC DNA]</scope>
    <source>
        <strain evidence="4 5">CECT 5831</strain>
    </source>
</reference>
<dbReference type="EMBL" id="JACHXJ010000001">
    <property type="protein sequence ID" value="MBB3127064.1"/>
    <property type="molecule type" value="Genomic_DNA"/>
</dbReference>
<feature type="domain" description="Nudix hydrolase" evidence="3">
    <location>
        <begin position="7"/>
        <end position="149"/>
    </location>
</feature>
<dbReference type="RefSeq" id="WP_183581240.1">
    <property type="nucleotide sequence ID" value="NZ_JACHXJ010000001.1"/>
</dbReference>
<keyword evidence="1 2" id="KW-0378">Hydrolase</keyword>